<dbReference type="PROSITE" id="PS51007">
    <property type="entry name" value="CYTC"/>
    <property type="match status" value="1"/>
</dbReference>
<keyword evidence="2 7" id="KW-0349">Heme</keyword>
<feature type="domain" description="Cytochrome c" evidence="9">
    <location>
        <begin position="219"/>
        <end position="427"/>
    </location>
</feature>
<evidence type="ECO:0000256" key="5">
    <source>
        <dbReference type="ARBA" id="ARBA00023002"/>
    </source>
</evidence>
<feature type="region of interest" description="Disordered" evidence="8">
    <location>
        <begin position="1"/>
        <end position="28"/>
    </location>
</feature>
<dbReference type="EMBL" id="JMCC02000076">
    <property type="protein sequence ID" value="KIG14272.1"/>
    <property type="molecule type" value="Genomic_DNA"/>
</dbReference>
<keyword evidence="4" id="KW-0732">Signal</keyword>
<dbReference type="InterPro" id="IPR036909">
    <property type="entry name" value="Cyt_c-like_dom_sf"/>
</dbReference>
<evidence type="ECO:0000256" key="1">
    <source>
        <dbReference type="ARBA" id="ARBA00004196"/>
    </source>
</evidence>
<evidence type="ECO:0000259" key="9">
    <source>
        <dbReference type="PROSITE" id="PS51007"/>
    </source>
</evidence>
<dbReference type="GO" id="GO:0046872">
    <property type="term" value="F:metal ion binding"/>
    <property type="evidence" value="ECO:0007669"/>
    <property type="project" value="UniProtKB-KW"/>
</dbReference>
<comment type="caution">
    <text evidence="10">The sequence shown here is derived from an EMBL/GenBank/DDBJ whole genome shotgun (WGS) entry which is preliminary data.</text>
</comment>
<dbReference type="AlphaFoldDB" id="A0A0C2D2B6"/>
<evidence type="ECO:0000313" key="11">
    <source>
        <dbReference type="Proteomes" id="UP000031599"/>
    </source>
</evidence>
<evidence type="ECO:0000313" key="10">
    <source>
        <dbReference type="EMBL" id="KIG14272.1"/>
    </source>
</evidence>
<keyword evidence="6 7" id="KW-0408">Iron</keyword>
<gene>
    <name evidence="10" type="ORF">DB30_07021</name>
</gene>
<protein>
    <submittedName>
        <fullName evidence="10">Cytochrome c551 peroxidase</fullName>
    </submittedName>
</protein>
<name>A0A0C2D2B6_9BACT</name>
<organism evidence="10 11">
    <name type="scientific">Enhygromyxa salina</name>
    <dbReference type="NCBI Taxonomy" id="215803"/>
    <lineage>
        <taxon>Bacteria</taxon>
        <taxon>Pseudomonadati</taxon>
        <taxon>Myxococcota</taxon>
        <taxon>Polyangia</taxon>
        <taxon>Nannocystales</taxon>
        <taxon>Nannocystaceae</taxon>
        <taxon>Enhygromyxa</taxon>
    </lineage>
</organism>
<dbReference type="SUPFAM" id="SSF46626">
    <property type="entry name" value="Cytochrome c"/>
    <property type="match status" value="2"/>
</dbReference>
<evidence type="ECO:0000256" key="4">
    <source>
        <dbReference type="ARBA" id="ARBA00022729"/>
    </source>
</evidence>
<proteinExistence type="predicted"/>
<dbReference type="PANTHER" id="PTHR30600">
    <property type="entry name" value="CYTOCHROME C PEROXIDASE-RELATED"/>
    <property type="match status" value="1"/>
</dbReference>
<dbReference type="InterPro" id="IPR009056">
    <property type="entry name" value="Cyt_c-like_dom"/>
</dbReference>
<dbReference type="GO" id="GO:0004130">
    <property type="term" value="F:cytochrome-c peroxidase activity"/>
    <property type="evidence" value="ECO:0007669"/>
    <property type="project" value="TreeGrafter"/>
</dbReference>
<keyword evidence="10" id="KW-0575">Peroxidase</keyword>
<keyword evidence="3 7" id="KW-0479">Metal-binding</keyword>
<dbReference type="Gene3D" id="1.10.760.10">
    <property type="entry name" value="Cytochrome c-like domain"/>
    <property type="match status" value="2"/>
</dbReference>
<dbReference type="PANTHER" id="PTHR30600:SF10">
    <property type="entry name" value="BLL6722 PROTEIN"/>
    <property type="match status" value="1"/>
</dbReference>
<evidence type="ECO:0000256" key="6">
    <source>
        <dbReference type="ARBA" id="ARBA00023004"/>
    </source>
</evidence>
<feature type="compositionally biased region" description="Polar residues" evidence="8">
    <location>
        <begin position="1"/>
        <end position="20"/>
    </location>
</feature>
<dbReference type="GO" id="GO:0030313">
    <property type="term" value="C:cell envelope"/>
    <property type="evidence" value="ECO:0007669"/>
    <property type="project" value="UniProtKB-SubCell"/>
</dbReference>
<dbReference type="GO" id="GO:0009055">
    <property type="term" value="F:electron transfer activity"/>
    <property type="evidence" value="ECO:0007669"/>
    <property type="project" value="InterPro"/>
</dbReference>
<evidence type="ECO:0000256" key="3">
    <source>
        <dbReference type="ARBA" id="ARBA00022723"/>
    </source>
</evidence>
<evidence type="ECO:0000256" key="8">
    <source>
        <dbReference type="SAM" id="MobiDB-lite"/>
    </source>
</evidence>
<sequence>MSMQDGCEGTSSRTSDTTSLPAEDQLRGNPNVLSIEELGEAIFFDEDLSVNFNQACADCHGPEAGYTGPELLPNLSGGIYEGSVHGRHGGRRAPSSAYNSFAPVLSWDGQQFVGGTFWDGRATGWRLGDPAAEQAQAPFLNPVEQALADGSIVVDRVCDASYKFAFKWLWGAVACKKANSALGFDSVAFSIAAFETSPLSSPFSSKYDAYLRGDTTLSSIEAEGLALFEGKALCFACHTLGGASPLFTDFTYDNLGVPRNRNNPFYRMDGVEVDGQPINPLGFGWVDFGLSQTIAGLANDDSWRVLPDAPDSMTQLSDAALLLLAEESRGKQKVPTLRNVDLRPYPSFDKSYMHNGYFRTLEGVVHFYNTRDVLPTCAGDFTEAEALALDCWPPPEVSENVNETEMGDLGLSPSEEAAVVAFLGTLSDGFVVE</sequence>
<dbReference type="InterPro" id="IPR004852">
    <property type="entry name" value="Di-haem_cyt_c_peroxidsae"/>
</dbReference>
<reference evidence="10 11" key="1">
    <citation type="submission" date="2014-12" db="EMBL/GenBank/DDBJ databases">
        <title>Genome assembly of Enhygromyxa salina DSM 15201.</title>
        <authorList>
            <person name="Sharma G."/>
            <person name="Subramanian S."/>
        </authorList>
    </citation>
    <scope>NUCLEOTIDE SEQUENCE [LARGE SCALE GENOMIC DNA]</scope>
    <source>
        <strain evidence="10 11">DSM 15201</strain>
    </source>
</reference>
<evidence type="ECO:0000256" key="2">
    <source>
        <dbReference type="ARBA" id="ARBA00022617"/>
    </source>
</evidence>
<keyword evidence="5" id="KW-0560">Oxidoreductase</keyword>
<dbReference type="Pfam" id="PF03150">
    <property type="entry name" value="CCP_MauG"/>
    <property type="match status" value="1"/>
</dbReference>
<comment type="subcellular location">
    <subcellularLocation>
        <location evidence="1">Cell envelope</location>
    </subcellularLocation>
</comment>
<accession>A0A0C2D2B6</accession>
<dbReference type="Proteomes" id="UP000031599">
    <property type="component" value="Unassembled WGS sequence"/>
</dbReference>
<dbReference type="GO" id="GO:0020037">
    <property type="term" value="F:heme binding"/>
    <property type="evidence" value="ECO:0007669"/>
    <property type="project" value="InterPro"/>
</dbReference>
<evidence type="ECO:0000256" key="7">
    <source>
        <dbReference type="PROSITE-ProRule" id="PRU00433"/>
    </source>
</evidence>
<dbReference type="InterPro" id="IPR051395">
    <property type="entry name" value="Cytochrome_c_Peroxidase/MauG"/>
</dbReference>